<proteinExistence type="predicted"/>
<dbReference type="EMBL" id="BRYA01000552">
    <property type="protein sequence ID" value="GMI22628.1"/>
    <property type="molecule type" value="Genomic_DNA"/>
</dbReference>
<evidence type="ECO:0000313" key="2">
    <source>
        <dbReference type="EMBL" id="GMI22628.1"/>
    </source>
</evidence>
<keyword evidence="3" id="KW-1185">Reference proteome</keyword>
<evidence type="ECO:0000313" key="3">
    <source>
        <dbReference type="Proteomes" id="UP001165065"/>
    </source>
</evidence>
<gene>
    <name evidence="2" type="ORF">TrCOL_g1241</name>
</gene>
<organism evidence="2 3">
    <name type="scientific">Triparma columacea</name>
    <dbReference type="NCBI Taxonomy" id="722753"/>
    <lineage>
        <taxon>Eukaryota</taxon>
        <taxon>Sar</taxon>
        <taxon>Stramenopiles</taxon>
        <taxon>Ochrophyta</taxon>
        <taxon>Bolidophyceae</taxon>
        <taxon>Parmales</taxon>
        <taxon>Triparmaceae</taxon>
        <taxon>Triparma</taxon>
    </lineage>
</organism>
<feature type="compositionally biased region" description="Basic and acidic residues" evidence="1">
    <location>
        <begin position="106"/>
        <end position="129"/>
    </location>
</feature>
<feature type="region of interest" description="Disordered" evidence="1">
    <location>
        <begin position="96"/>
        <end position="150"/>
    </location>
</feature>
<comment type="caution">
    <text evidence="2">The sequence shown here is derived from an EMBL/GenBank/DDBJ whole genome shotgun (WGS) entry which is preliminary data.</text>
</comment>
<sequence>MSAILHNLSTEDDFIAGLNVSSLNKSLDKYASNNRPAVCLPTTGEHGLTGVLPLLGFDEAYDRFLFRQFDRSDRSDGGAEGVVDGVISSFSNIAIEGGVSPTADGNDIKAKNDEREGRGVEGGVDEGKGGGEGGGSSDEDDEDWLDSQIG</sequence>
<feature type="compositionally biased region" description="Acidic residues" evidence="1">
    <location>
        <begin position="137"/>
        <end position="150"/>
    </location>
</feature>
<dbReference type="Proteomes" id="UP001165065">
    <property type="component" value="Unassembled WGS sequence"/>
</dbReference>
<evidence type="ECO:0000256" key="1">
    <source>
        <dbReference type="SAM" id="MobiDB-lite"/>
    </source>
</evidence>
<name>A0A9W7FXV5_9STRA</name>
<dbReference type="AlphaFoldDB" id="A0A9W7FXV5"/>
<protein>
    <submittedName>
        <fullName evidence="2">Uncharacterized protein</fullName>
    </submittedName>
</protein>
<reference evidence="3" key="1">
    <citation type="journal article" date="2023" name="Commun. Biol.">
        <title>Genome analysis of Parmales, the sister group of diatoms, reveals the evolutionary specialization of diatoms from phago-mixotrophs to photoautotrophs.</title>
        <authorList>
            <person name="Ban H."/>
            <person name="Sato S."/>
            <person name="Yoshikawa S."/>
            <person name="Yamada K."/>
            <person name="Nakamura Y."/>
            <person name="Ichinomiya M."/>
            <person name="Sato N."/>
            <person name="Blanc-Mathieu R."/>
            <person name="Endo H."/>
            <person name="Kuwata A."/>
            <person name="Ogata H."/>
        </authorList>
    </citation>
    <scope>NUCLEOTIDE SEQUENCE [LARGE SCALE GENOMIC DNA]</scope>
</reference>
<dbReference type="OrthoDB" id="10554859at2759"/>
<accession>A0A9W7FXV5</accession>